<evidence type="ECO:0000313" key="3">
    <source>
        <dbReference type="EMBL" id="UNI24510.1"/>
    </source>
</evidence>
<dbReference type="EMBL" id="CP086365">
    <property type="protein sequence ID" value="UNI24510.1"/>
    <property type="molecule type" value="Genomic_DNA"/>
</dbReference>
<dbReference type="GeneID" id="72072193"/>
<keyword evidence="2" id="KW-0472">Membrane</keyword>
<evidence type="ECO:0000256" key="2">
    <source>
        <dbReference type="SAM" id="Phobius"/>
    </source>
</evidence>
<feature type="region of interest" description="Disordered" evidence="1">
    <location>
        <begin position="366"/>
        <end position="448"/>
    </location>
</feature>
<organism evidence="3 4">
    <name type="scientific">Purpureocillium takamizusanense</name>
    <dbReference type="NCBI Taxonomy" id="2060973"/>
    <lineage>
        <taxon>Eukaryota</taxon>
        <taxon>Fungi</taxon>
        <taxon>Dikarya</taxon>
        <taxon>Ascomycota</taxon>
        <taxon>Pezizomycotina</taxon>
        <taxon>Sordariomycetes</taxon>
        <taxon>Hypocreomycetidae</taxon>
        <taxon>Hypocreales</taxon>
        <taxon>Ophiocordycipitaceae</taxon>
        <taxon>Purpureocillium</taxon>
    </lineage>
</organism>
<feature type="transmembrane region" description="Helical" evidence="2">
    <location>
        <begin position="18"/>
        <end position="37"/>
    </location>
</feature>
<feature type="transmembrane region" description="Helical" evidence="2">
    <location>
        <begin position="140"/>
        <end position="160"/>
    </location>
</feature>
<dbReference type="Proteomes" id="UP000829364">
    <property type="component" value="Chromosome 12"/>
</dbReference>
<feature type="transmembrane region" description="Helical" evidence="2">
    <location>
        <begin position="312"/>
        <end position="330"/>
    </location>
</feature>
<sequence length="448" mass="48761">MEDSSCAPRGFEAVITTLSFYVLCISWWLVDVPLLFVKPSPPPPPPPRQVDNNSSIDNNASSSSSVLSSSPGRVRLFLRAVAWNGIRAVQPTYIGLIALARAVSDGRNSTSAWPLLYYFGDALPNHPPALRPTALQWIKVVALDGVALVTEILLVVYGYYTSSASSSRHYDVRIFASGMWILSATPSCVLGAYLLLFVSRRASRLHRNWRLATAGTLLVAAGLALILALHFSVPPKDRVPAAAGIMAMQWALSLLPLVACRCSCCGSGARGMPWRIVYLIFAVAVRTLTLTLEVSSSSFSNEFWFCRVPPQVGGWLTGVFGGALLFGFAIKGLVDAERWRPELVKVWKGEQQGALTAEEAYVPLQDDEERQTGPPPPHSPPPPFISHQPQQSQQQQGGNHAESEDMLNAEGLARRSTDLPSYQDATRRTDTMPPSYGEAAPDGQLVFD</sequence>
<feature type="transmembrane region" description="Helical" evidence="2">
    <location>
        <begin position="272"/>
        <end position="292"/>
    </location>
</feature>
<feature type="region of interest" description="Disordered" evidence="1">
    <location>
        <begin position="43"/>
        <end position="69"/>
    </location>
</feature>
<keyword evidence="4" id="KW-1185">Reference proteome</keyword>
<name>A0A9Q8QRM8_9HYPO</name>
<dbReference type="KEGG" id="ptkz:JDV02_010249"/>
<feature type="transmembrane region" description="Helical" evidence="2">
    <location>
        <begin position="180"/>
        <end position="199"/>
    </location>
</feature>
<keyword evidence="2" id="KW-0812">Transmembrane</keyword>
<dbReference type="OrthoDB" id="10381284at2759"/>
<dbReference type="AlphaFoldDB" id="A0A9Q8QRM8"/>
<dbReference type="RefSeq" id="XP_047847991.1">
    <property type="nucleotide sequence ID" value="XM_047991978.1"/>
</dbReference>
<proteinExistence type="predicted"/>
<gene>
    <name evidence="3" type="ORF">JDV02_010249</name>
</gene>
<feature type="compositionally biased region" description="Low complexity" evidence="1">
    <location>
        <begin position="52"/>
        <end position="69"/>
    </location>
</feature>
<protein>
    <recommendedName>
        <fullName evidence="5">Transmembrane protein</fullName>
    </recommendedName>
</protein>
<feature type="transmembrane region" description="Helical" evidence="2">
    <location>
        <begin position="239"/>
        <end position="260"/>
    </location>
</feature>
<reference evidence="3" key="1">
    <citation type="submission" date="2021-11" db="EMBL/GenBank/DDBJ databases">
        <title>Purpureocillium_takamizusanense_genome.</title>
        <authorList>
            <person name="Nguyen N.-H."/>
        </authorList>
    </citation>
    <scope>NUCLEOTIDE SEQUENCE</scope>
    <source>
        <strain evidence="3">PT3</strain>
    </source>
</reference>
<accession>A0A9Q8QRM8</accession>
<keyword evidence="2" id="KW-1133">Transmembrane helix</keyword>
<evidence type="ECO:0000256" key="1">
    <source>
        <dbReference type="SAM" id="MobiDB-lite"/>
    </source>
</evidence>
<evidence type="ECO:0008006" key="5">
    <source>
        <dbReference type="Google" id="ProtNLM"/>
    </source>
</evidence>
<feature type="transmembrane region" description="Helical" evidence="2">
    <location>
        <begin position="211"/>
        <end position="233"/>
    </location>
</feature>
<feature type="compositionally biased region" description="Pro residues" evidence="1">
    <location>
        <begin position="373"/>
        <end position="384"/>
    </location>
</feature>
<feature type="compositionally biased region" description="Low complexity" evidence="1">
    <location>
        <begin position="385"/>
        <end position="396"/>
    </location>
</feature>
<evidence type="ECO:0000313" key="4">
    <source>
        <dbReference type="Proteomes" id="UP000829364"/>
    </source>
</evidence>